<dbReference type="InterPro" id="IPR013097">
    <property type="entry name" value="Dabb"/>
</dbReference>
<dbReference type="AlphaFoldDB" id="A0A850F235"/>
<reference evidence="3" key="1">
    <citation type="submission" date="2020-06" db="EMBL/GenBank/DDBJ databases">
        <title>Paenibacillus sp. nov., isolated from soil.</title>
        <authorList>
            <person name="Seo Y.L."/>
        </authorList>
    </citation>
    <scope>NUCLEOTIDE SEQUENCE [LARGE SCALE GENOMIC DNA]</scope>
    <source>
        <strain evidence="3">JW14</strain>
    </source>
</reference>
<gene>
    <name evidence="3" type="ORF">HPT30_27500</name>
</gene>
<dbReference type="PROSITE" id="PS51502">
    <property type="entry name" value="S_R_A_B_BARREL"/>
    <property type="match status" value="1"/>
</dbReference>
<dbReference type="SMART" id="SM00886">
    <property type="entry name" value="Dabb"/>
    <property type="match status" value="1"/>
</dbReference>
<dbReference type="RefSeq" id="WP_175374455.1">
    <property type="nucleotide sequence ID" value="NZ_JABWCS010000221.1"/>
</dbReference>
<dbReference type="EMBL" id="JABWCS010000221">
    <property type="protein sequence ID" value="NUU64101.1"/>
    <property type="molecule type" value="Genomic_DNA"/>
</dbReference>
<dbReference type="InterPro" id="IPR044662">
    <property type="entry name" value="HS1/DABB1-like"/>
</dbReference>
<accession>A0A850F235</accession>
<evidence type="ECO:0000313" key="3">
    <source>
        <dbReference type="EMBL" id="NUU64101.1"/>
    </source>
</evidence>
<evidence type="ECO:0000313" key="4">
    <source>
        <dbReference type="Proteomes" id="UP000564806"/>
    </source>
</evidence>
<name>A0A850F235_9BACL</name>
<protein>
    <submittedName>
        <fullName evidence="3">Dabb family protein</fullName>
    </submittedName>
</protein>
<dbReference type="Pfam" id="PF07876">
    <property type="entry name" value="Dabb"/>
    <property type="match status" value="1"/>
</dbReference>
<dbReference type="PANTHER" id="PTHR33178:SF10">
    <property type="entry name" value="STRESS-RESPONSE A_B BARREL DOMAIN-CONTAINING PROTEIN"/>
    <property type="match status" value="1"/>
</dbReference>
<dbReference type="SUPFAM" id="SSF54909">
    <property type="entry name" value="Dimeric alpha+beta barrel"/>
    <property type="match status" value="1"/>
</dbReference>
<comment type="subunit">
    <text evidence="1">Homodimer.</text>
</comment>
<evidence type="ECO:0000259" key="2">
    <source>
        <dbReference type="PROSITE" id="PS51502"/>
    </source>
</evidence>
<proteinExistence type="predicted"/>
<keyword evidence="4" id="KW-1185">Reference proteome</keyword>
<sequence>MFEHLVLFKFNANYDPATGPQLVETLLSFKGEIPGIVQITAGVNETEETDNIRGYTLGLRVTFENKEALRQYGPHPKHQAFVQMLTDILDNVVVADYPIQ</sequence>
<dbReference type="InterPro" id="IPR011008">
    <property type="entry name" value="Dimeric_a/b-barrel"/>
</dbReference>
<dbReference type="PANTHER" id="PTHR33178">
    <property type="match status" value="1"/>
</dbReference>
<organism evidence="3 4">
    <name type="scientific">Paenibacillus agri</name>
    <dbReference type="NCBI Taxonomy" id="2744309"/>
    <lineage>
        <taxon>Bacteria</taxon>
        <taxon>Bacillati</taxon>
        <taxon>Bacillota</taxon>
        <taxon>Bacilli</taxon>
        <taxon>Bacillales</taxon>
        <taxon>Paenibacillaceae</taxon>
        <taxon>Paenibacillus</taxon>
    </lineage>
</organism>
<evidence type="ECO:0000256" key="1">
    <source>
        <dbReference type="ARBA" id="ARBA00011738"/>
    </source>
</evidence>
<comment type="caution">
    <text evidence="3">The sequence shown here is derived from an EMBL/GenBank/DDBJ whole genome shotgun (WGS) entry which is preliminary data.</text>
</comment>
<dbReference type="Gene3D" id="3.30.70.100">
    <property type="match status" value="1"/>
</dbReference>
<dbReference type="Proteomes" id="UP000564806">
    <property type="component" value="Unassembled WGS sequence"/>
</dbReference>
<feature type="domain" description="Stress-response A/B barrel" evidence="2">
    <location>
        <begin position="2"/>
        <end position="97"/>
    </location>
</feature>